<feature type="transmembrane region" description="Helical" evidence="1">
    <location>
        <begin position="383"/>
        <end position="412"/>
    </location>
</feature>
<dbReference type="EMBL" id="MSCJ01000001">
    <property type="protein sequence ID" value="PQJ66607.1"/>
    <property type="molecule type" value="Genomic_DNA"/>
</dbReference>
<feature type="transmembrane region" description="Helical" evidence="1">
    <location>
        <begin position="12"/>
        <end position="38"/>
    </location>
</feature>
<keyword evidence="1" id="KW-0472">Membrane</keyword>
<feature type="transmembrane region" description="Helical" evidence="1">
    <location>
        <begin position="145"/>
        <end position="166"/>
    </location>
</feature>
<dbReference type="PANTHER" id="PTHR34219:SF1">
    <property type="entry name" value="PEPSY DOMAIN-CONTAINING PROTEIN"/>
    <property type="match status" value="1"/>
</dbReference>
<dbReference type="Proteomes" id="UP000238730">
    <property type="component" value="Unassembled WGS sequence"/>
</dbReference>
<dbReference type="RefSeq" id="WP_105059958.1">
    <property type="nucleotide sequence ID" value="NZ_MSCJ01000001.1"/>
</dbReference>
<proteinExistence type="predicted"/>
<dbReference type="OrthoDB" id="9791166at2"/>
<protein>
    <submittedName>
        <fullName evidence="2">Peptidase</fullName>
    </submittedName>
</protein>
<dbReference type="InterPro" id="IPR005625">
    <property type="entry name" value="PepSY-ass_TM"/>
</dbReference>
<feature type="transmembrane region" description="Helical" evidence="1">
    <location>
        <begin position="187"/>
        <end position="212"/>
    </location>
</feature>
<organism evidence="2 3">
    <name type="scientific">Photobacterium angustum</name>
    <dbReference type="NCBI Taxonomy" id="661"/>
    <lineage>
        <taxon>Bacteria</taxon>
        <taxon>Pseudomonadati</taxon>
        <taxon>Pseudomonadota</taxon>
        <taxon>Gammaproteobacteria</taxon>
        <taxon>Vibrionales</taxon>
        <taxon>Vibrionaceae</taxon>
        <taxon>Photobacterium</taxon>
    </lineage>
</organism>
<evidence type="ECO:0000256" key="1">
    <source>
        <dbReference type="SAM" id="Phobius"/>
    </source>
</evidence>
<keyword evidence="1" id="KW-1133">Transmembrane helix</keyword>
<evidence type="ECO:0000313" key="2">
    <source>
        <dbReference type="EMBL" id="PQJ66607.1"/>
    </source>
</evidence>
<dbReference type="Pfam" id="PF03929">
    <property type="entry name" value="PepSY_TM"/>
    <property type="match status" value="1"/>
</dbReference>
<comment type="caution">
    <text evidence="2">The sequence shown here is derived from an EMBL/GenBank/DDBJ whole genome shotgun (WGS) entry which is preliminary data.</text>
</comment>
<sequence length="427" mass="48017">MIQAQSIHSWLWRWHIIAGIISLPFIFLLSITGAVYLFKVDYEQKAYNKFTDIQALSSSLSYQQQYSIAKQAALKNNVPVPNKLVVPSDSNKATKFIAGRFSSESYIFVDRYSGEVTGFYARKDTLMQKVRKLHGELLIGKSGSWITELIASWLVVLIMTGLYLFFPRSISNIKSLFTVRTKYGKRIFYRDLHTVSGFWLSMALLLVLAGGLPWTELFGNNYKSLRDTTGTGYPQGYNGKGFKSSDQQDVNPQTLDDVVLQAQHKKLAGTVTISIPTKPSGIFSISNRAKDIHQQQKIHIDQYSGKTIAEYSWDKVGILSHGRQIVMRIHQGELFGQANWFFMFGISVMTAILSLSALISYCLRKPKKSLGLPKVAEDKRVGLLLWGAIVLLGVVLPMFGISLLIILTVSLITRVMHKTRKLTSENS</sequence>
<keyword evidence="1" id="KW-0812">Transmembrane</keyword>
<name>A0A2S7VWV3_PHOAN</name>
<gene>
    <name evidence="2" type="ORF">BTO08_03790</name>
</gene>
<reference evidence="2 3" key="1">
    <citation type="submission" date="2016-12" db="EMBL/GenBank/DDBJ databases">
        <title>Diversity of luminous bacteria.</title>
        <authorList>
            <person name="Yoshizawa S."/>
            <person name="Kogure K."/>
        </authorList>
    </citation>
    <scope>NUCLEOTIDE SEQUENCE [LARGE SCALE GENOMIC DNA]</scope>
    <source>
        <strain evidence="2 3">LC1-200</strain>
    </source>
</reference>
<evidence type="ECO:0000313" key="3">
    <source>
        <dbReference type="Proteomes" id="UP000238730"/>
    </source>
</evidence>
<dbReference type="AlphaFoldDB" id="A0A2S7VWV3"/>
<accession>A0A2S7VWV3</accession>
<feature type="transmembrane region" description="Helical" evidence="1">
    <location>
        <begin position="340"/>
        <end position="363"/>
    </location>
</feature>
<dbReference type="PANTHER" id="PTHR34219">
    <property type="entry name" value="IRON-REGULATED INNER MEMBRANE PROTEIN-RELATED"/>
    <property type="match status" value="1"/>
</dbReference>